<evidence type="ECO:0000313" key="8">
    <source>
        <dbReference type="WBParaSite" id="Hba_15723"/>
    </source>
</evidence>
<evidence type="ECO:0000313" key="7">
    <source>
        <dbReference type="Proteomes" id="UP000095283"/>
    </source>
</evidence>
<feature type="transmembrane region" description="Helical" evidence="5">
    <location>
        <begin position="66"/>
        <end position="90"/>
    </location>
</feature>
<feature type="transmembrane region" description="Helical" evidence="5">
    <location>
        <begin position="209"/>
        <end position="234"/>
    </location>
</feature>
<evidence type="ECO:0000256" key="3">
    <source>
        <dbReference type="ARBA" id="ARBA00022989"/>
    </source>
</evidence>
<organism evidence="7 8">
    <name type="scientific">Heterorhabditis bacteriophora</name>
    <name type="common">Entomopathogenic nematode worm</name>
    <dbReference type="NCBI Taxonomy" id="37862"/>
    <lineage>
        <taxon>Eukaryota</taxon>
        <taxon>Metazoa</taxon>
        <taxon>Ecdysozoa</taxon>
        <taxon>Nematoda</taxon>
        <taxon>Chromadorea</taxon>
        <taxon>Rhabditida</taxon>
        <taxon>Rhabditina</taxon>
        <taxon>Rhabditomorpha</taxon>
        <taxon>Strongyloidea</taxon>
        <taxon>Heterorhabditidae</taxon>
        <taxon>Heterorhabditis</taxon>
    </lineage>
</organism>
<dbReference type="InterPro" id="IPR017452">
    <property type="entry name" value="GPCR_Rhodpsn_7TM"/>
</dbReference>
<keyword evidence="3 5" id="KW-1133">Transmembrane helix</keyword>
<dbReference type="Proteomes" id="UP000095283">
    <property type="component" value="Unplaced"/>
</dbReference>
<keyword evidence="7" id="KW-1185">Reference proteome</keyword>
<feature type="transmembrane region" description="Helical" evidence="5">
    <location>
        <begin position="30"/>
        <end position="54"/>
    </location>
</feature>
<keyword evidence="4 5" id="KW-0472">Membrane</keyword>
<protein>
    <submittedName>
        <fullName evidence="8">G_PROTEIN_RECEP_F1_2 domain-containing protein</fullName>
    </submittedName>
</protein>
<dbReference type="WBParaSite" id="Hba_15723">
    <property type="protein sequence ID" value="Hba_15723"/>
    <property type="gene ID" value="Hba_15723"/>
</dbReference>
<evidence type="ECO:0000259" key="6">
    <source>
        <dbReference type="PROSITE" id="PS50262"/>
    </source>
</evidence>
<keyword evidence="2 5" id="KW-0812">Transmembrane</keyword>
<dbReference type="AlphaFoldDB" id="A0A1I7XE37"/>
<reference evidence="8" key="1">
    <citation type="submission" date="2016-11" db="UniProtKB">
        <authorList>
            <consortium name="WormBaseParasite"/>
        </authorList>
    </citation>
    <scope>IDENTIFICATION</scope>
</reference>
<evidence type="ECO:0000256" key="5">
    <source>
        <dbReference type="SAM" id="Phobius"/>
    </source>
</evidence>
<proteinExistence type="predicted"/>
<evidence type="ECO:0000256" key="1">
    <source>
        <dbReference type="ARBA" id="ARBA00004370"/>
    </source>
</evidence>
<sequence length="426" mass="49251">MNVSNSEENSFEPDQCDYQPQVFLEWKMIFVGYIGLITALISIIHNCLLFYAFTTSKILRRRNLTYLMWISGCDIFISICYIAIMCVQVYSDYYASFYLFYLWHCYLRFAFTVSHITLSSSSFLLMAATIERYLQSTGDNRAIQLFRILDTNRTLVVLFCFIASCIFRGTVFFEVTVKYNHQCSGFSSMGLVASNLFSNPVMDAVWKFWIRKIVTVFLPFGVLAYFNAAIVMNVRRTDRDQTVKALVLFITVGSRGEVTRLRSRLRTVTRMLVMVVCCYLAANILDVVIAFWETIDISALNANQGIYAVTTDISSFLPILACALRLPIYIINDKQIRIEVHCKVQQVLQRLCIFCPRLARFLRVRTKWYDSKLEAERFFAASPRTSFPRTDLEVKYGMGSLIMARASLSTQKELQELRKFREAVLL</sequence>
<feature type="transmembrane region" description="Helical" evidence="5">
    <location>
        <begin position="304"/>
        <end position="328"/>
    </location>
</feature>
<dbReference type="Gene3D" id="1.20.1070.10">
    <property type="entry name" value="Rhodopsin 7-helix transmembrane proteins"/>
    <property type="match status" value="1"/>
</dbReference>
<accession>A0A1I7XE37</accession>
<dbReference type="CDD" id="cd14978">
    <property type="entry name" value="7tmA_FMRFamide_R-like"/>
    <property type="match status" value="1"/>
</dbReference>
<dbReference type="PANTHER" id="PTHR46709">
    <property type="entry name" value="PROTEIN CBG23488-RELATED"/>
    <property type="match status" value="1"/>
</dbReference>
<dbReference type="PANTHER" id="PTHR46709:SF8">
    <property type="entry name" value="G-PROTEIN COUPLED RECEPTORS FAMILY 1 PROFILE DOMAIN-CONTAINING PROTEIN"/>
    <property type="match status" value="1"/>
</dbReference>
<evidence type="ECO:0000256" key="4">
    <source>
        <dbReference type="ARBA" id="ARBA00023136"/>
    </source>
</evidence>
<name>A0A1I7XE37_HETBA</name>
<feature type="transmembrane region" description="Helical" evidence="5">
    <location>
        <begin position="155"/>
        <end position="173"/>
    </location>
</feature>
<dbReference type="SUPFAM" id="SSF81321">
    <property type="entry name" value="Family A G protein-coupled receptor-like"/>
    <property type="match status" value="1"/>
</dbReference>
<comment type="subcellular location">
    <subcellularLocation>
        <location evidence="1">Membrane</location>
    </subcellularLocation>
</comment>
<feature type="domain" description="G-protein coupled receptors family 1 profile" evidence="6">
    <location>
        <begin position="45"/>
        <end position="329"/>
    </location>
</feature>
<evidence type="ECO:0000256" key="2">
    <source>
        <dbReference type="ARBA" id="ARBA00022692"/>
    </source>
</evidence>
<feature type="transmembrane region" description="Helical" evidence="5">
    <location>
        <begin position="271"/>
        <end position="292"/>
    </location>
</feature>
<dbReference type="PROSITE" id="PS50262">
    <property type="entry name" value="G_PROTEIN_RECEP_F1_2"/>
    <property type="match status" value="1"/>
</dbReference>
<dbReference type="GO" id="GO:0016020">
    <property type="term" value="C:membrane"/>
    <property type="evidence" value="ECO:0007669"/>
    <property type="project" value="UniProtKB-SubCell"/>
</dbReference>
<feature type="transmembrane region" description="Helical" evidence="5">
    <location>
        <begin position="110"/>
        <end position="134"/>
    </location>
</feature>